<name>A0A7W8FTW9_9BACL</name>
<dbReference type="AlphaFoldDB" id="A0A7W8FTW9"/>
<gene>
    <name evidence="2" type="ORF">HNQ44_001919</name>
</gene>
<keyword evidence="3" id="KW-1185">Reference proteome</keyword>
<proteinExistence type="predicted"/>
<dbReference type="Proteomes" id="UP000525923">
    <property type="component" value="Unassembled WGS sequence"/>
</dbReference>
<reference evidence="2 3" key="1">
    <citation type="submission" date="2020-08" db="EMBL/GenBank/DDBJ databases">
        <title>Genomic Encyclopedia of Type Strains, Phase IV (KMG-IV): sequencing the most valuable type-strain genomes for metagenomic binning, comparative biology and taxonomic classification.</title>
        <authorList>
            <person name="Goeker M."/>
        </authorList>
    </citation>
    <scope>NUCLEOTIDE SEQUENCE [LARGE SCALE GENOMIC DNA]</scope>
    <source>
        <strain evidence="2 3">DSM 15895</strain>
    </source>
</reference>
<evidence type="ECO:0000313" key="3">
    <source>
        <dbReference type="Proteomes" id="UP000525923"/>
    </source>
</evidence>
<dbReference type="RefSeq" id="WP_135500530.1">
    <property type="nucleotide sequence ID" value="NZ_JACHHE010000004.1"/>
</dbReference>
<comment type="caution">
    <text evidence="2">The sequence shown here is derived from an EMBL/GenBank/DDBJ whole genome shotgun (WGS) entry which is preliminary data.</text>
</comment>
<evidence type="ECO:0000259" key="1">
    <source>
        <dbReference type="Pfam" id="PF24390"/>
    </source>
</evidence>
<feature type="domain" description="PRTase-CE" evidence="1">
    <location>
        <begin position="118"/>
        <end position="370"/>
    </location>
</feature>
<dbReference type="OrthoDB" id="2084254at2"/>
<dbReference type="EMBL" id="JACHHE010000004">
    <property type="protein sequence ID" value="MBB5180491.1"/>
    <property type="molecule type" value="Genomic_DNA"/>
</dbReference>
<dbReference type="InterPro" id="IPR056920">
    <property type="entry name" value="PRTase-CE"/>
</dbReference>
<organism evidence="2 3">
    <name type="scientific">Planococcus koreensis</name>
    <dbReference type="NCBI Taxonomy" id="112331"/>
    <lineage>
        <taxon>Bacteria</taxon>
        <taxon>Bacillati</taxon>
        <taxon>Bacillota</taxon>
        <taxon>Bacilli</taxon>
        <taxon>Bacillales</taxon>
        <taxon>Caryophanaceae</taxon>
        <taxon>Planococcus</taxon>
    </lineage>
</organism>
<accession>A0A7W8FTW9</accession>
<evidence type="ECO:0000313" key="2">
    <source>
        <dbReference type="EMBL" id="MBB5180491.1"/>
    </source>
</evidence>
<protein>
    <recommendedName>
        <fullName evidence="1">PRTase-CE domain-containing protein</fullName>
    </recommendedName>
</protein>
<dbReference type="Pfam" id="PF24390">
    <property type="entry name" value="PRTase-CE"/>
    <property type="match status" value="1"/>
</dbReference>
<sequence length="394" mass="46434">MIDKLSILKFWETLNKKLKNFLRKKNIISKTINLNKLVSNWDLYPDKQKEKIEILKNWKSQLNKDEYNVILEICKKFNYYSERLTSEVYKNIYIEKSLSIKDFEDFTTHSLFLPLRKKERIESAVSMFSSFIYTNKIDVNRTHVNGPADYLKKFKSSTEYYVNFIENYDKEDKELRNTIEVLKLELNNYPKGQKIYSKVKKRIGKLQKRQNKKELFAQKLLEDFHRNYLSIKNLILIDDFIGTGESVIKVLKEINKILSGSSININLFLWVIEANESGINSIKDKAKELEIEIDISAYKSSIDVLEEDIIFPSDDINNVKEIIKDINKRNKLKQSTYCKNHAIASYVNAPNNNLTLLSEESATWSALFLRDKRNEIKRNVSSSELKDTLQFLRQ</sequence>